<evidence type="ECO:0000256" key="3">
    <source>
        <dbReference type="ARBA" id="ARBA00022679"/>
    </source>
</evidence>
<evidence type="ECO:0000256" key="1">
    <source>
        <dbReference type="ARBA" id="ARBA00001210"/>
    </source>
</evidence>
<keyword evidence="4" id="KW-0547">Nucleotide-binding</keyword>
<comment type="catalytic activity">
    <reaction evidence="1">
        <text>3'-dephospho-CoA + ATP = 2'-(5''-triphospho-alpha-D-ribosyl)-3'-dephospho-CoA + adenine</text>
        <dbReference type="Rhea" id="RHEA:15117"/>
        <dbReference type="ChEBI" id="CHEBI:16708"/>
        <dbReference type="ChEBI" id="CHEBI:30616"/>
        <dbReference type="ChEBI" id="CHEBI:57328"/>
        <dbReference type="ChEBI" id="CHEBI:61378"/>
        <dbReference type="EC" id="2.4.2.52"/>
    </reaction>
</comment>
<dbReference type="EC" id="2.4.2.52" evidence="2"/>
<accession>A0ABW1RKI8</accession>
<evidence type="ECO:0000313" key="6">
    <source>
        <dbReference type="EMBL" id="MFC6176560.1"/>
    </source>
</evidence>
<dbReference type="EMBL" id="JBHSSF010000018">
    <property type="protein sequence ID" value="MFC6176560.1"/>
    <property type="molecule type" value="Genomic_DNA"/>
</dbReference>
<dbReference type="Pfam" id="PF01874">
    <property type="entry name" value="CitG"/>
    <property type="match status" value="1"/>
</dbReference>
<sequence>MQTKTSIAQSAVDALKWEVNFTPKPGLVDALSNGSHDDMDLNLFLKSADSLLSGFQQTAEASFDRDIDISLREDIGAIGRQTEADMFQATNGVNTHKGAIWTMSLLISATSALQTNDIGQILLSAQSLANLPDKYVPQNAKKTHGMATKKKYALSGARGEAQTGFPNIREILSYTNEEDDLWMRRLMLLYSNVNDTNIVYRSNLKVLQSLQKISREIFESNTPVIENSKFVELEKFVSEYNISPGGCADLFAASYFLDNLTNVGEN</sequence>
<evidence type="ECO:0000256" key="5">
    <source>
        <dbReference type="ARBA" id="ARBA00022840"/>
    </source>
</evidence>
<organism evidence="6 7">
    <name type="scientific">Companilactobacillus huachuanensis</name>
    <dbReference type="NCBI Taxonomy" id="2559914"/>
    <lineage>
        <taxon>Bacteria</taxon>
        <taxon>Bacillati</taxon>
        <taxon>Bacillota</taxon>
        <taxon>Bacilli</taxon>
        <taxon>Lactobacillales</taxon>
        <taxon>Lactobacillaceae</taxon>
        <taxon>Companilactobacillus</taxon>
    </lineage>
</organism>
<dbReference type="InterPro" id="IPR002736">
    <property type="entry name" value="CitG"/>
</dbReference>
<dbReference type="GO" id="GO:0016757">
    <property type="term" value="F:glycosyltransferase activity"/>
    <property type="evidence" value="ECO:0007669"/>
    <property type="project" value="UniProtKB-KW"/>
</dbReference>
<comment type="caution">
    <text evidence="6">The sequence shown here is derived from an EMBL/GenBank/DDBJ whole genome shotgun (WGS) entry which is preliminary data.</text>
</comment>
<keyword evidence="3 6" id="KW-0808">Transferase</keyword>
<dbReference type="Gene3D" id="1.10.4200.10">
    <property type="entry name" value="Triphosphoribosyl-dephospho-CoA protein"/>
    <property type="match status" value="1"/>
</dbReference>
<dbReference type="PANTHER" id="PTHR30201:SF2">
    <property type="entry name" value="2-(5''-TRIPHOSPHORIBOSYL)-3'-DEPHOSPHOCOENZYME-A SYNTHASE"/>
    <property type="match status" value="1"/>
</dbReference>
<dbReference type="GO" id="GO:0046917">
    <property type="term" value="F:triphosphoribosyl-dephospho-CoA synthase activity"/>
    <property type="evidence" value="ECO:0007669"/>
    <property type="project" value="UniProtKB-EC"/>
</dbReference>
<reference evidence="7" key="1">
    <citation type="journal article" date="2019" name="Int. J. Syst. Evol. Microbiol.">
        <title>The Global Catalogue of Microorganisms (GCM) 10K type strain sequencing project: providing services to taxonomists for standard genome sequencing and annotation.</title>
        <authorList>
            <consortium name="The Broad Institute Genomics Platform"/>
            <consortium name="The Broad Institute Genome Sequencing Center for Infectious Disease"/>
            <person name="Wu L."/>
            <person name="Ma J."/>
        </authorList>
    </citation>
    <scope>NUCLEOTIDE SEQUENCE [LARGE SCALE GENOMIC DNA]</scope>
    <source>
        <strain evidence="7">CCM 8927</strain>
    </source>
</reference>
<dbReference type="Proteomes" id="UP001596288">
    <property type="component" value="Unassembled WGS sequence"/>
</dbReference>
<keyword evidence="7" id="KW-1185">Reference proteome</keyword>
<protein>
    <recommendedName>
        <fullName evidence="2">triphosphoribosyl-dephospho-CoA synthase</fullName>
        <ecNumber evidence="2">2.4.2.52</ecNumber>
    </recommendedName>
</protein>
<evidence type="ECO:0000313" key="7">
    <source>
        <dbReference type="Proteomes" id="UP001596288"/>
    </source>
</evidence>
<keyword evidence="6" id="KW-0328">Glycosyltransferase</keyword>
<evidence type="ECO:0000256" key="4">
    <source>
        <dbReference type="ARBA" id="ARBA00022741"/>
    </source>
</evidence>
<proteinExistence type="predicted"/>
<gene>
    <name evidence="6" type="ORF">ACFQAV_06890</name>
</gene>
<name>A0ABW1RKI8_9LACO</name>
<dbReference type="PANTHER" id="PTHR30201">
    <property type="entry name" value="TRIPHOSPHORIBOSYL-DEPHOSPHO-COA SYNTHASE"/>
    <property type="match status" value="1"/>
</dbReference>
<dbReference type="RefSeq" id="WP_137611657.1">
    <property type="nucleotide sequence ID" value="NZ_BJDF01000012.1"/>
</dbReference>
<keyword evidence="5" id="KW-0067">ATP-binding</keyword>
<evidence type="ECO:0000256" key="2">
    <source>
        <dbReference type="ARBA" id="ARBA00012074"/>
    </source>
</evidence>